<dbReference type="EMBL" id="CP044417">
    <property type="protein sequence ID" value="QOY41139.1"/>
    <property type="molecule type" value="Genomic_DNA"/>
</dbReference>
<reference evidence="2 4" key="1">
    <citation type="journal article" date="2003" name="Genome Res.">
        <title>Integrated mapping, chromosomal sequencing and sequence analysis of Cryptosporidium parvum.</title>
        <authorList>
            <person name="Bankier A.T."/>
            <person name="Spriggs H.F."/>
            <person name="Fartmann B."/>
            <person name="Konfortov B.A."/>
            <person name="Madera M."/>
            <person name="Vogel C."/>
            <person name="Teichmann S.A."/>
            <person name="Ivens A."/>
            <person name="Dear P.H."/>
        </authorList>
    </citation>
    <scope>NUCLEOTIDE SEQUENCE [LARGE SCALE GENOMIC DNA]</scope>
    <source>
        <strain evidence="2">Iowa</strain>
    </source>
</reference>
<feature type="compositionally biased region" description="Basic and acidic residues" evidence="1">
    <location>
        <begin position="413"/>
        <end position="440"/>
    </location>
</feature>
<evidence type="ECO:0000313" key="3">
    <source>
        <dbReference type="EMBL" id="QOY41139.1"/>
    </source>
</evidence>
<gene>
    <name evidence="2" type="ORF">1MB.281</name>
    <name evidence="3" type="ORF">CPATCC_002791</name>
</gene>
<proteinExistence type="predicted"/>
<feature type="compositionally biased region" description="Polar residues" evidence="1">
    <location>
        <begin position="234"/>
        <end position="250"/>
    </location>
</feature>
<dbReference type="AlphaFoldDB" id="A0A7G2HJQ7"/>
<evidence type="ECO:0000313" key="4">
    <source>
        <dbReference type="Proteomes" id="UP000242991"/>
    </source>
</evidence>
<feature type="compositionally biased region" description="Basic residues" evidence="1">
    <location>
        <begin position="1122"/>
        <end position="1134"/>
    </location>
</feature>
<protein>
    <submittedName>
        <fullName evidence="2">Spm1 protein, possible</fullName>
    </submittedName>
</protein>
<feature type="compositionally biased region" description="Polar residues" evidence="1">
    <location>
        <begin position="216"/>
        <end position="225"/>
    </location>
</feature>
<feature type="region of interest" description="Disordered" evidence="1">
    <location>
        <begin position="718"/>
        <end position="760"/>
    </location>
</feature>
<evidence type="ECO:0000256" key="1">
    <source>
        <dbReference type="SAM" id="MobiDB-lite"/>
    </source>
</evidence>
<dbReference type="Proteomes" id="UP000242991">
    <property type="component" value="Chromosome 6"/>
</dbReference>
<feature type="region of interest" description="Disordered" evidence="1">
    <location>
        <begin position="214"/>
        <end position="259"/>
    </location>
</feature>
<reference evidence="3 5" key="2">
    <citation type="submission" date="2019-09" db="EMBL/GenBank/DDBJ databases">
        <title>Consistent, comparative and evidence-based genome assembly and annotation for Cryptosporidium parvum, C. hominis and C. tyzzeri.</title>
        <authorList>
            <person name="Baptista R.P."/>
            <person name="Li Y."/>
            <person name="Sateriale A."/>
            <person name="Ansell B."/>
            <person name="Jex A."/>
            <person name="Sanders M."/>
            <person name="Brooks K."/>
            <person name="Tracey A."/>
            <person name="Berriman M."/>
            <person name="Striepen B."/>
            <person name="Cotton J.A."/>
            <person name="Kissinger J.C."/>
        </authorList>
    </citation>
    <scope>NUCLEOTIDE SEQUENCE [LARGE SCALE GENOMIC DNA]</scope>
    <source>
        <strain evidence="3 5">IOWA-ATCC</strain>
    </source>
</reference>
<accession>A0A7G2HJQ7</accession>
<dbReference type="EMBL" id="BX538351">
    <property type="protein sequence ID" value="CAD98545.1"/>
    <property type="molecule type" value="Genomic_DNA"/>
</dbReference>
<feature type="compositionally biased region" description="Polar residues" evidence="1">
    <location>
        <begin position="1076"/>
        <end position="1119"/>
    </location>
</feature>
<feature type="region of interest" description="Disordered" evidence="1">
    <location>
        <begin position="1065"/>
        <end position="1134"/>
    </location>
</feature>
<name>A0A7G2HJQ7_CRYPV</name>
<feature type="region of interest" description="Disordered" evidence="1">
    <location>
        <begin position="1012"/>
        <end position="1034"/>
    </location>
</feature>
<sequence>MRNINFSSSSSENLTRSSVLRRQLHDQSHFLPSNSLVNSNNTVQDYRFLPKPTFRIEDNNLYSNLNQSNYNSNWKQTSLGLLKSPINGLSRSSQDLRNSLIEKTTEKSSKYVKTPYPHVYKPDSYLKNEISIPSHGSHLPLLPPSRFPFQSEARRTINRLSDSTTKYNLGSNDYDLQRDTQTCRKRNLQQVYKQKNENEHEEEEFHDAISDDEYISNESMNNPNKRPNIPPQKKTYNQTPSTAAQTGLLGTQNNTPNKPTNTYGLPLSMIDDDYKPDPTPAYNFSDEKLRDVQKQANPLGLTQYSHPYNFPKASFLPPNTEPSSNIIHSSVQRIRTPLRYRSSLLGALSNRTNSSCRILSAAEMKKVFCKSKKPIGSLKDFVHTIELRNETLNEPKTNSELPKVPEVHSEIEHAIEDKSSKNDKDSSPEKDSKNNKEDIISSKSECLNQSTLEVSNILSKIADKSISPEKSDGDKELVEKVNNVDNLQVSSPNIFVNDSKLPVLSEQDNKSNITTIDIEATVEKRDDIKETKEVVSEDFSLKEKDSEVTEAKKDEPVPWWLANVDKPNLVEVDNEGVFMPDEDDEKKDNEEKPTISAAGLFSLPSTEGSSDKNIATSLFSFGNSSTNACVSTGTSLFGSSLFQINKTSENSAAPEEPKPEEKALPLLNSQSSTFSFGQGIDNSASSNISLFGITSKTVEEKTTIGEIEKPISETVVDTEKETTDSSLKPQLSIFGRPSPVDEEKKQAENSEKKVGIFSTDNPGSLFSSTNNISGLFSQQSSSMNQLFGSSSASSSTQNAFSTKDIFSLSSSGVSTKINDTEKREVSAPIFGSSDMESKNPASDVSLSASLGLGNLNSSSNMSFTGGSTASQTTLQTPGLFDAKLINFTGSTNSSTAAASSSLFGGSNPSNNTLGLGNSLFSTPTNNNSMASGLFPNPNTSTSNNIPSTTAVNSIFGAQQVPVSDVNPTQNTLNFDSNIAGSSNSVPGSNNINIFSQTPSIFGSSNSSNPFVFGSNNKPNDQTVTQTPGQNLEQSSGSNIFGSPQGIFNSTNKAETSIFGGMPSNPVATQFDPKPQVSGQPPINTSIFGSNPTNLLGASPLVGNNSNPNPFVGHSSNPAGGTSHRRRIARAKRSH</sequence>
<feature type="region of interest" description="Disordered" evidence="1">
    <location>
        <begin position="413"/>
        <end position="442"/>
    </location>
</feature>
<evidence type="ECO:0000313" key="2">
    <source>
        <dbReference type="EMBL" id="CAD98545.1"/>
    </source>
</evidence>
<evidence type="ECO:0000313" key="5">
    <source>
        <dbReference type="Proteomes" id="UP000593906"/>
    </source>
</evidence>
<feature type="compositionally biased region" description="Basic and acidic residues" evidence="1">
    <location>
        <begin position="739"/>
        <end position="754"/>
    </location>
</feature>
<organism evidence="2 4">
    <name type="scientific">Cryptosporidium parvum</name>
    <dbReference type="NCBI Taxonomy" id="5807"/>
    <lineage>
        <taxon>Eukaryota</taxon>
        <taxon>Sar</taxon>
        <taxon>Alveolata</taxon>
        <taxon>Apicomplexa</taxon>
        <taxon>Conoidasida</taxon>
        <taxon>Coccidia</taxon>
        <taxon>Eucoccidiorida</taxon>
        <taxon>Eimeriorina</taxon>
        <taxon>Cryptosporidiidae</taxon>
        <taxon>Cryptosporidium</taxon>
    </lineage>
</organism>
<dbReference type="VEuPathDB" id="CryptoDB:CPATCC_0014110"/>
<dbReference type="OMA" id="RSIFCIG"/>
<dbReference type="Proteomes" id="UP000593906">
    <property type="component" value="Chromosome 6"/>
</dbReference>